<dbReference type="EMBL" id="ASPP01009847">
    <property type="protein sequence ID" value="ETO23567.1"/>
    <property type="molecule type" value="Genomic_DNA"/>
</dbReference>
<accession>X6NDZ5</accession>
<name>X6NDZ5_RETFI</name>
<protein>
    <submittedName>
        <fullName evidence="1">Uncharacterized protein</fullName>
    </submittedName>
</protein>
<keyword evidence="2" id="KW-1185">Reference proteome</keyword>
<comment type="caution">
    <text evidence="1">The sequence shown here is derived from an EMBL/GenBank/DDBJ whole genome shotgun (WGS) entry which is preliminary data.</text>
</comment>
<proteinExistence type="predicted"/>
<dbReference type="Proteomes" id="UP000023152">
    <property type="component" value="Unassembled WGS sequence"/>
</dbReference>
<dbReference type="AlphaFoldDB" id="X6NDZ5"/>
<evidence type="ECO:0000313" key="2">
    <source>
        <dbReference type="Proteomes" id="UP000023152"/>
    </source>
</evidence>
<evidence type="ECO:0000313" key="1">
    <source>
        <dbReference type="EMBL" id="ETO23567.1"/>
    </source>
</evidence>
<sequence>VSVNISHFTFDLVLPMDQQASELTIEMGLSRLSWKQQWNKDDNDDPQWQCAFHYLPYSNWTEMFCFLRQCTIQWSAALDACFVRCAPDTHIHLHHIRVVGQSDVASLLLSPWSTRTLDLSIAHCDDNDNDNDNGNINSNINGNINININSNDD</sequence>
<feature type="non-terminal residue" evidence="1">
    <location>
        <position position="1"/>
    </location>
</feature>
<gene>
    <name evidence="1" type="ORF">RFI_13612</name>
</gene>
<organism evidence="1 2">
    <name type="scientific">Reticulomyxa filosa</name>
    <dbReference type="NCBI Taxonomy" id="46433"/>
    <lineage>
        <taxon>Eukaryota</taxon>
        <taxon>Sar</taxon>
        <taxon>Rhizaria</taxon>
        <taxon>Retaria</taxon>
        <taxon>Foraminifera</taxon>
        <taxon>Monothalamids</taxon>
        <taxon>Reticulomyxidae</taxon>
        <taxon>Reticulomyxa</taxon>
    </lineage>
</organism>
<feature type="non-terminal residue" evidence="1">
    <location>
        <position position="153"/>
    </location>
</feature>
<reference evidence="1 2" key="1">
    <citation type="journal article" date="2013" name="Curr. Biol.">
        <title>The Genome of the Foraminiferan Reticulomyxa filosa.</title>
        <authorList>
            <person name="Glockner G."/>
            <person name="Hulsmann N."/>
            <person name="Schleicher M."/>
            <person name="Noegel A.A."/>
            <person name="Eichinger L."/>
            <person name="Gallinger C."/>
            <person name="Pawlowski J."/>
            <person name="Sierra R."/>
            <person name="Euteneuer U."/>
            <person name="Pillet L."/>
            <person name="Moustafa A."/>
            <person name="Platzer M."/>
            <person name="Groth M."/>
            <person name="Szafranski K."/>
            <person name="Schliwa M."/>
        </authorList>
    </citation>
    <scope>NUCLEOTIDE SEQUENCE [LARGE SCALE GENOMIC DNA]</scope>
</reference>